<feature type="region of interest" description="Disordered" evidence="13">
    <location>
        <begin position="487"/>
        <end position="584"/>
    </location>
</feature>
<evidence type="ECO:0000256" key="3">
    <source>
        <dbReference type="ARBA" id="ARBA00006991"/>
    </source>
</evidence>
<dbReference type="PROSITE" id="PS50157">
    <property type="entry name" value="ZINC_FINGER_C2H2_2"/>
    <property type="match status" value="2"/>
</dbReference>
<keyword evidence="18" id="KW-1185">Reference proteome</keyword>
<evidence type="ECO:0000256" key="8">
    <source>
        <dbReference type="ARBA" id="ARBA00023015"/>
    </source>
</evidence>
<dbReference type="PROSITE" id="PS00028">
    <property type="entry name" value="ZINC_FINGER_C2H2_1"/>
    <property type="match status" value="1"/>
</dbReference>
<evidence type="ECO:0000256" key="7">
    <source>
        <dbReference type="ARBA" id="ARBA00022833"/>
    </source>
</evidence>
<dbReference type="InterPro" id="IPR047575">
    <property type="entry name" value="Sm"/>
</dbReference>
<evidence type="ECO:0000256" key="4">
    <source>
        <dbReference type="ARBA" id="ARBA00022723"/>
    </source>
</evidence>
<dbReference type="Pfam" id="PF00096">
    <property type="entry name" value="zf-C2H2"/>
    <property type="match status" value="2"/>
</dbReference>
<keyword evidence="6 12" id="KW-0863">Zinc-finger</keyword>
<evidence type="ECO:0000313" key="17">
    <source>
        <dbReference type="EMBL" id="KAJ8778020.1"/>
    </source>
</evidence>
<feature type="domain" description="Sm" evidence="16">
    <location>
        <begin position="334"/>
        <end position="400"/>
    </location>
</feature>
<dbReference type="GO" id="GO:0000977">
    <property type="term" value="F:RNA polymerase II transcription regulatory region sequence-specific DNA binding"/>
    <property type="evidence" value="ECO:0007669"/>
    <property type="project" value="TreeGrafter"/>
</dbReference>
<comment type="caution">
    <text evidence="17">The sequence shown here is derived from an EMBL/GenBank/DDBJ whole genome shotgun (WGS) entry which is preliminary data.</text>
</comment>
<evidence type="ECO:0000256" key="5">
    <source>
        <dbReference type="ARBA" id="ARBA00022737"/>
    </source>
</evidence>
<proteinExistence type="inferred from homology"/>
<dbReference type="PANTHER" id="PTHR24381:SF395">
    <property type="entry name" value="ZINC FINGER PROTEIN 875"/>
    <property type="match status" value="1"/>
</dbReference>
<dbReference type="Proteomes" id="UP001159641">
    <property type="component" value="Unassembled WGS sequence"/>
</dbReference>
<feature type="compositionally biased region" description="Basic and acidic residues" evidence="13">
    <location>
        <begin position="543"/>
        <end position="562"/>
    </location>
</feature>
<evidence type="ECO:0000256" key="11">
    <source>
        <dbReference type="ARBA" id="ARBA00023242"/>
    </source>
</evidence>
<evidence type="ECO:0000256" key="2">
    <source>
        <dbReference type="ARBA" id="ARBA00004123"/>
    </source>
</evidence>
<keyword evidence="7" id="KW-0862">Zinc</keyword>
<dbReference type="Gene3D" id="3.30.160.60">
    <property type="entry name" value="Classic Zinc Finger"/>
    <property type="match status" value="2"/>
</dbReference>
<keyword evidence="10" id="KW-0804">Transcription</keyword>
<dbReference type="InterPro" id="IPR036051">
    <property type="entry name" value="KRAB_dom_sf"/>
</dbReference>
<keyword evidence="8" id="KW-0805">Transcription regulation</keyword>
<evidence type="ECO:0000259" key="15">
    <source>
        <dbReference type="PROSITE" id="PS50805"/>
    </source>
</evidence>
<keyword evidence="5" id="KW-0677">Repeat</keyword>
<feature type="compositionally biased region" description="Polar residues" evidence="13">
    <location>
        <begin position="517"/>
        <end position="528"/>
    </location>
</feature>
<dbReference type="SUPFAM" id="SSF109640">
    <property type="entry name" value="KRAB domain (Kruppel-associated box)"/>
    <property type="match status" value="1"/>
</dbReference>
<evidence type="ECO:0000259" key="16">
    <source>
        <dbReference type="PROSITE" id="PS52002"/>
    </source>
</evidence>
<dbReference type="CDD" id="cd01717">
    <property type="entry name" value="Sm_B"/>
    <property type="match status" value="1"/>
</dbReference>
<feature type="compositionally biased region" description="Basic and acidic residues" evidence="13">
    <location>
        <begin position="573"/>
        <end position="584"/>
    </location>
</feature>
<protein>
    <recommendedName>
        <fullName evidence="19">Zinc finger domain-containing protein</fullName>
    </recommendedName>
</protein>
<dbReference type="GO" id="GO:0005634">
    <property type="term" value="C:nucleus"/>
    <property type="evidence" value="ECO:0007669"/>
    <property type="project" value="UniProtKB-SubCell"/>
</dbReference>
<dbReference type="SMART" id="SM00651">
    <property type="entry name" value="Sm"/>
    <property type="match status" value="1"/>
</dbReference>
<sequence>MTLPDPSAWREQNWEEMLPLENREVMETVKTLTQNHKAKGLPSHKTDWLQEKEGKSKILVPVTFRDVAVVFTEAEWKRLSSEQRDLYREVLLENYRNLLSLEQSASPGEGSAVVEIEPSAAQRVNPVQADKEMKELETSSSGAVNCQECELDCSPKSNCITNQTILLGEKPYVCRECGRGFKDKSNLIRHHWTHSVEKPYVYIECGRGFSQVSTLINHRRTHSVKKPYMCKECGVVPDPKVPMRLNDLKHIAGQLLPLPSPVLIPRKGHWNQLLYSIPAVSRTGVCELSTQVVVAQEPQQHRPVPQPRLLLLYPLFSAMGTHPGATLDLHPTVGKSSKMLQHIDYRMRCILQDGRIFIGTFKAFDKHMNLILCDCDEFRKIKLALHECHLLELLGAQGLAELLAEESQLVFPCPRLLQDLLGRSVGLVGHPNRTLRYHCKGAWVRSQVVELRPHVLRGDDSTRKRHCCSSCSCCHSQYCRGPNPVPTRPCGSSPTYGPRGTPSRHDGPTSWYEASHGSPNGDSPWTRHSNGHAPTRHAAPSPRDARAREPQLLKPVHLEPMHLEPVLCNKRSHLNEKSVHRNEE</sequence>
<keyword evidence="9" id="KW-0238">DNA-binding</keyword>
<dbReference type="PROSITE" id="PS50805">
    <property type="entry name" value="KRAB"/>
    <property type="match status" value="1"/>
</dbReference>
<dbReference type="InterPro" id="IPR036236">
    <property type="entry name" value="Znf_C2H2_sf"/>
</dbReference>
<dbReference type="FunFam" id="3.30.160.60:FF:001576">
    <property type="entry name" value="HKR1, GLI-Kruppel zinc finger family member"/>
    <property type="match status" value="1"/>
</dbReference>
<reference evidence="17 18" key="1">
    <citation type="submission" date="2022-11" db="EMBL/GenBank/DDBJ databases">
        <title>Whole genome sequence of Eschrichtius robustus ER-17-0199.</title>
        <authorList>
            <person name="Bruniche-Olsen A."/>
            <person name="Black A.N."/>
            <person name="Fields C.J."/>
            <person name="Walden K."/>
            <person name="Dewoody J.A."/>
        </authorList>
    </citation>
    <scope>NUCLEOTIDE SEQUENCE [LARGE SCALE GENOMIC DNA]</scope>
    <source>
        <strain evidence="17">ER-17-0199</strain>
        <tissue evidence="17">Blubber</tissue>
    </source>
</reference>
<evidence type="ECO:0000256" key="9">
    <source>
        <dbReference type="ARBA" id="ARBA00023125"/>
    </source>
</evidence>
<evidence type="ECO:0000313" key="18">
    <source>
        <dbReference type="Proteomes" id="UP001159641"/>
    </source>
</evidence>
<organism evidence="17 18">
    <name type="scientific">Eschrichtius robustus</name>
    <name type="common">California gray whale</name>
    <name type="synonym">Eschrichtius gibbosus</name>
    <dbReference type="NCBI Taxonomy" id="9764"/>
    <lineage>
        <taxon>Eukaryota</taxon>
        <taxon>Metazoa</taxon>
        <taxon>Chordata</taxon>
        <taxon>Craniata</taxon>
        <taxon>Vertebrata</taxon>
        <taxon>Euteleostomi</taxon>
        <taxon>Mammalia</taxon>
        <taxon>Eutheria</taxon>
        <taxon>Laurasiatheria</taxon>
        <taxon>Artiodactyla</taxon>
        <taxon>Whippomorpha</taxon>
        <taxon>Cetacea</taxon>
        <taxon>Mysticeti</taxon>
        <taxon>Eschrichtiidae</taxon>
        <taxon>Eschrichtius</taxon>
    </lineage>
</organism>
<dbReference type="GO" id="GO:0008270">
    <property type="term" value="F:zinc ion binding"/>
    <property type="evidence" value="ECO:0007669"/>
    <property type="project" value="UniProtKB-KW"/>
</dbReference>
<feature type="domain" description="KRAB" evidence="15">
    <location>
        <begin position="62"/>
        <end position="143"/>
    </location>
</feature>
<dbReference type="AlphaFoldDB" id="A0AB34GHM4"/>
<evidence type="ECO:0000256" key="1">
    <source>
        <dbReference type="ARBA" id="ARBA00003767"/>
    </source>
</evidence>
<feature type="domain" description="C2H2-type" evidence="14">
    <location>
        <begin position="200"/>
        <end position="227"/>
    </location>
</feature>
<accession>A0AB34GHM4</accession>
<dbReference type="InterPro" id="IPR010920">
    <property type="entry name" value="LSM_dom_sf"/>
</dbReference>
<comment type="subcellular location">
    <subcellularLocation>
        <location evidence="2">Nucleus</location>
    </subcellularLocation>
</comment>
<evidence type="ECO:0000256" key="10">
    <source>
        <dbReference type="ARBA" id="ARBA00023163"/>
    </source>
</evidence>
<dbReference type="InterPro" id="IPR001909">
    <property type="entry name" value="KRAB"/>
</dbReference>
<evidence type="ECO:0000256" key="13">
    <source>
        <dbReference type="SAM" id="MobiDB-lite"/>
    </source>
</evidence>
<keyword evidence="4" id="KW-0479">Metal-binding</keyword>
<keyword evidence="11" id="KW-0539">Nucleus</keyword>
<dbReference type="Pfam" id="PF01423">
    <property type="entry name" value="LSM"/>
    <property type="match status" value="1"/>
</dbReference>
<dbReference type="Gene3D" id="2.30.30.100">
    <property type="match status" value="1"/>
</dbReference>
<dbReference type="FunFam" id="3.30.160.60:FF:000005">
    <property type="entry name" value="Zinc finger protein 14 homolog"/>
    <property type="match status" value="1"/>
</dbReference>
<dbReference type="GO" id="GO:0000981">
    <property type="term" value="F:DNA-binding transcription factor activity, RNA polymerase II-specific"/>
    <property type="evidence" value="ECO:0007669"/>
    <property type="project" value="TreeGrafter"/>
</dbReference>
<name>A0AB34GHM4_ESCRO</name>
<comment type="function">
    <text evidence="1">May be involved in transcriptional regulation.</text>
</comment>
<dbReference type="SUPFAM" id="SSF57667">
    <property type="entry name" value="beta-beta-alpha zinc fingers"/>
    <property type="match status" value="2"/>
</dbReference>
<dbReference type="PROSITE" id="PS52002">
    <property type="entry name" value="SM"/>
    <property type="match status" value="1"/>
</dbReference>
<dbReference type="SMART" id="SM00355">
    <property type="entry name" value="ZnF_C2H2"/>
    <property type="match status" value="2"/>
</dbReference>
<feature type="domain" description="C2H2-type" evidence="14">
    <location>
        <begin position="172"/>
        <end position="199"/>
    </location>
</feature>
<dbReference type="EMBL" id="JAIQCJ010002277">
    <property type="protein sequence ID" value="KAJ8778020.1"/>
    <property type="molecule type" value="Genomic_DNA"/>
</dbReference>
<gene>
    <name evidence="17" type="ORF">J1605_001172</name>
</gene>
<dbReference type="Gene3D" id="6.10.140.140">
    <property type="match status" value="1"/>
</dbReference>
<dbReference type="CDD" id="cd07765">
    <property type="entry name" value="KRAB_A-box"/>
    <property type="match status" value="1"/>
</dbReference>
<dbReference type="PANTHER" id="PTHR24381">
    <property type="entry name" value="ZINC FINGER PROTEIN"/>
    <property type="match status" value="1"/>
</dbReference>
<dbReference type="GO" id="GO:0003723">
    <property type="term" value="F:RNA binding"/>
    <property type="evidence" value="ECO:0007669"/>
    <property type="project" value="InterPro"/>
</dbReference>
<evidence type="ECO:0000259" key="14">
    <source>
        <dbReference type="PROSITE" id="PS50157"/>
    </source>
</evidence>
<dbReference type="SUPFAM" id="SSF50182">
    <property type="entry name" value="Sm-like ribonucleoproteins"/>
    <property type="match status" value="1"/>
</dbReference>
<dbReference type="InterPro" id="IPR013087">
    <property type="entry name" value="Znf_C2H2_type"/>
</dbReference>
<evidence type="ECO:0000256" key="6">
    <source>
        <dbReference type="ARBA" id="ARBA00022771"/>
    </source>
</evidence>
<evidence type="ECO:0008006" key="19">
    <source>
        <dbReference type="Google" id="ProtNLM"/>
    </source>
</evidence>
<dbReference type="SMART" id="SM00349">
    <property type="entry name" value="KRAB"/>
    <property type="match status" value="1"/>
</dbReference>
<dbReference type="Pfam" id="PF01352">
    <property type="entry name" value="KRAB"/>
    <property type="match status" value="1"/>
</dbReference>
<evidence type="ECO:0000256" key="12">
    <source>
        <dbReference type="PROSITE-ProRule" id="PRU00042"/>
    </source>
</evidence>
<comment type="similarity">
    <text evidence="3">Belongs to the krueppel C2H2-type zinc-finger protein family.</text>
</comment>
<dbReference type="InterPro" id="IPR001163">
    <property type="entry name" value="Sm_dom_euk/arc"/>
</dbReference>